<proteinExistence type="predicted"/>
<name>A0A9X2E6A1_9NOCA</name>
<dbReference type="PANTHER" id="PTHR42877">
    <property type="entry name" value="L-ORNITHINE N(5)-MONOOXYGENASE-RELATED"/>
    <property type="match status" value="1"/>
</dbReference>
<organism evidence="1 2">
    <name type="scientific">Nocardia pulmonis</name>
    <dbReference type="NCBI Taxonomy" id="2951408"/>
    <lineage>
        <taxon>Bacteria</taxon>
        <taxon>Bacillati</taxon>
        <taxon>Actinomycetota</taxon>
        <taxon>Actinomycetes</taxon>
        <taxon>Mycobacteriales</taxon>
        <taxon>Nocardiaceae</taxon>
        <taxon>Nocardia</taxon>
    </lineage>
</organism>
<dbReference type="Pfam" id="PF13738">
    <property type="entry name" value="Pyr_redox_3"/>
    <property type="match status" value="1"/>
</dbReference>
<protein>
    <submittedName>
        <fullName evidence="1">NAD(P)/FAD-dependent oxidoreductase</fullName>
    </submittedName>
</protein>
<dbReference type="Proteomes" id="UP001139157">
    <property type="component" value="Unassembled WGS sequence"/>
</dbReference>
<dbReference type="EMBL" id="JAMRXG010000005">
    <property type="protein sequence ID" value="MCM6774440.1"/>
    <property type="molecule type" value="Genomic_DNA"/>
</dbReference>
<evidence type="ECO:0000313" key="2">
    <source>
        <dbReference type="Proteomes" id="UP001139157"/>
    </source>
</evidence>
<reference evidence="1" key="1">
    <citation type="submission" date="2022-06" db="EMBL/GenBank/DDBJ databases">
        <title>Novel species in genus nocardia.</title>
        <authorList>
            <person name="Li F."/>
        </authorList>
    </citation>
    <scope>NUCLEOTIDE SEQUENCE</scope>
    <source>
        <strain evidence="1">CDC141</strain>
    </source>
</reference>
<sequence>MTLHVASQDQRPSLAAELDTAIVIIGAGFGGIGMGVALRNAGTTNFIITEEADQLGGVWRDNTYPGCACDVPSHLYSFSFAPYRDTRQRYPGQRQILEYLDCVAHDHKLERHLHCRTAITEATYRDDLCRWDLTTGSGGRIRADILIFAAGQLHRPHVPAIAGMAGFTGTITHTADWDHTQDLRGCDVAVIGTGSSAAQLLPHLAAVARKVSVYQRTPHWVLPKPAAEFGPATRALLHLPGGHHLYRQAVRWGSDLVLAPIMHRGWSARPAEWLARTHLRRSITDPALRAALTPHYPIGAKRIIFDSHFYSALSRDNVELVTSRIERVTESGIKTVDNVHRNSDAIILATGFRATEFLAPTTVRGRDGMLLQQLWADGAYAFLGVAVRGFPNMYLLAGPNSFNPAGSNPTMKEAQSDYILKCLRWQKESNADALEVSALADARYRQWLDQSLAKTVWPRVTSSWYRHPNGRITNPWPATAHRYERTLRSATPEHNFITLYRGRSGASEDRR</sequence>
<dbReference type="Gene3D" id="3.50.50.60">
    <property type="entry name" value="FAD/NAD(P)-binding domain"/>
    <property type="match status" value="2"/>
</dbReference>
<dbReference type="SUPFAM" id="SSF51905">
    <property type="entry name" value="FAD/NAD(P)-binding domain"/>
    <property type="match status" value="1"/>
</dbReference>
<dbReference type="PANTHER" id="PTHR42877:SF4">
    <property type="entry name" value="FAD_NAD(P)-BINDING DOMAIN-CONTAINING PROTEIN-RELATED"/>
    <property type="match status" value="1"/>
</dbReference>
<dbReference type="RefSeq" id="WP_251912005.1">
    <property type="nucleotide sequence ID" value="NZ_JAMRXG010000005.1"/>
</dbReference>
<dbReference type="AlphaFoldDB" id="A0A9X2E6A1"/>
<keyword evidence="2" id="KW-1185">Reference proteome</keyword>
<gene>
    <name evidence="1" type="ORF">NDR86_13245</name>
</gene>
<evidence type="ECO:0000313" key="1">
    <source>
        <dbReference type="EMBL" id="MCM6774440.1"/>
    </source>
</evidence>
<dbReference type="InterPro" id="IPR036188">
    <property type="entry name" value="FAD/NAD-bd_sf"/>
</dbReference>
<comment type="caution">
    <text evidence="1">The sequence shown here is derived from an EMBL/GenBank/DDBJ whole genome shotgun (WGS) entry which is preliminary data.</text>
</comment>
<dbReference type="InterPro" id="IPR051209">
    <property type="entry name" value="FAD-bind_Monooxygenase_sf"/>
</dbReference>
<accession>A0A9X2E6A1</accession>